<organism evidence="2 3">
    <name type="scientific">Cryobacterium sinapicolor</name>
    <dbReference type="NCBI Taxonomy" id="1259236"/>
    <lineage>
        <taxon>Bacteria</taxon>
        <taxon>Bacillati</taxon>
        <taxon>Actinomycetota</taxon>
        <taxon>Actinomycetes</taxon>
        <taxon>Micrococcales</taxon>
        <taxon>Microbacteriaceae</taxon>
        <taxon>Cryobacterium</taxon>
    </lineage>
</organism>
<dbReference type="Pfam" id="PF03992">
    <property type="entry name" value="ABM"/>
    <property type="match status" value="1"/>
</dbReference>
<protein>
    <submittedName>
        <fullName evidence="2">Antibiotic biosynthesis monooxygenase</fullName>
    </submittedName>
</protein>
<comment type="caution">
    <text evidence="2">The sequence shown here is derived from an EMBL/GenBank/DDBJ whole genome shotgun (WGS) entry which is preliminary data.</text>
</comment>
<evidence type="ECO:0000313" key="3">
    <source>
        <dbReference type="Proteomes" id="UP000297853"/>
    </source>
</evidence>
<name>A0ABY2IUG8_9MICO</name>
<keyword evidence="3" id="KW-1185">Reference proteome</keyword>
<dbReference type="Proteomes" id="UP000297853">
    <property type="component" value="Unassembled WGS sequence"/>
</dbReference>
<keyword evidence="2" id="KW-0560">Oxidoreductase</keyword>
<evidence type="ECO:0000313" key="2">
    <source>
        <dbReference type="EMBL" id="TFC95090.1"/>
    </source>
</evidence>
<feature type="domain" description="ABM" evidence="1">
    <location>
        <begin position="1"/>
        <end position="64"/>
    </location>
</feature>
<dbReference type="InterPro" id="IPR011008">
    <property type="entry name" value="Dimeric_a/b-barrel"/>
</dbReference>
<dbReference type="EMBL" id="SOGQ01000079">
    <property type="protein sequence ID" value="TFC95090.1"/>
    <property type="molecule type" value="Genomic_DNA"/>
</dbReference>
<sequence length="75" mass="8020">MILVHAFFAVLAGSKVEFEAACKQARPLISGQPGFRSLSLSGSMGSPNLYVLVADWDSVKAHTRGLHRRATHVAG</sequence>
<keyword evidence="2" id="KW-0503">Monooxygenase</keyword>
<dbReference type="RefSeq" id="WP_134432505.1">
    <property type="nucleotide sequence ID" value="NZ_SOGQ01000079.1"/>
</dbReference>
<accession>A0ABY2IUG8</accession>
<reference evidence="2 3" key="1">
    <citation type="submission" date="2019-03" db="EMBL/GenBank/DDBJ databases">
        <title>Genomics of glacier-inhabiting Cryobacterium strains.</title>
        <authorList>
            <person name="Liu Q."/>
            <person name="Xin Y.-H."/>
        </authorList>
    </citation>
    <scope>NUCLEOTIDE SEQUENCE [LARGE SCALE GENOMIC DNA]</scope>
    <source>
        <strain evidence="2 3">TMT1-23-1</strain>
    </source>
</reference>
<gene>
    <name evidence="2" type="ORF">E3T28_14210</name>
</gene>
<dbReference type="InterPro" id="IPR007138">
    <property type="entry name" value="ABM_dom"/>
</dbReference>
<proteinExistence type="predicted"/>
<dbReference type="GO" id="GO:0004497">
    <property type="term" value="F:monooxygenase activity"/>
    <property type="evidence" value="ECO:0007669"/>
    <property type="project" value="UniProtKB-KW"/>
</dbReference>
<dbReference type="Gene3D" id="3.30.70.100">
    <property type="match status" value="1"/>
</dbReference>
<evidence type="ECO:0000259" key="1">
    <source>
        <dbReference type="Pfam" id="PF03992"/>
    </source>
</evidence>
<dbReference type="SUPFAM" id="SSF54909">
    <property type="entry name" value="Dimeric alpha+beta barrel"/>
    <property type="match status" value="1"/>
</dbReference>